<dbReference type="AlphaFoldDB" id="A0A921LPV3"/>
<dbReference type="InterPro" id="IPR035906">
    <property type="entry name" value="MetI-like_sf"/>
</dbReference>
<feature type="domain" description="ABC transmembrane type-1" evidence="11">
    <location>
        <begin position="95"/>
        <end position="292"/>
    </location>
</feature>
<dbReference type="Pfam" id="PF19300">
    <property type="entry name" value="BPD_transp_1_N"/>
    <property type="match status" value="1"/>
</dbReference>
<dbReference type="Gene3D" id="1.10.3720.10">
    <property type="entry name" value="MetI-like"/>
    <property type="match status" value="1"/>
</dbReference>
<comment type="similarity">
    <text evidence="2 10">Belongs to the binding-protein-dependent transport system permease family.</text>
</comment>
<dbReference type="PANTHER" id="PTHR43163">
    <property type="entry name" value="DIPEPTIDE TRANSPORT SYSTEM PERMEASE PROTEIN DPPB-RELATED"/>
    <property type="match status" value="1"/>
</dbReference>
<evidence type="ECO:0000256" key="4">
    <source>
        <dbReference type="ARBA" id="ARBA00022475"/>
    </source>
</evidence>
<feature type="transmembrane region" description="Helical" evidence="10">
    <location>
        <begin position="229"/>
        <end position="253"/>
    </location>
</feature>
<keyword evidence="4" id="KW-1003">Cell membrane</keyword>
<evidence type="ECO:0000313" key="12">
    <source>
        <dbReference type="EMBL" id="HJG30311.1"/>
    </source>
</evidence>
<proteinExistence type="inferred from homology"/>
<feature type="transmembrane region" description="Helical" evidence="10">
    <location>
        <begin position="172"/>
        <end position="192"/>
    </location>
</feature>
<dbReference type="Proteomes" id="UP000746751">
    <property type="component" value="Unassembled WGS sequence"/>
</dbReference>
<protein>
    <recommendedName>
        <fullName evidence="9">Glutathione transport system permease protein GsiC</fullName>
    </recommendedName>
</protein>
<gene>
    <name evidence="12" type="ORF">K8U80_02825</name>
</gene>
<comment type="caution">
    <text evidence="12">The sequence shown here is derived from an EMBL/GenBank/DDBJ whole genome shotgun (WGS) entry which is preliminary data.</text>
</comment>
<keyword evidence="7 10" id="KW-0472">Membrane</keyword>
<evidence type="ECO:0000256" key="1">
    <source>
        <dbReference type="ARBA" id="ARBA00004651"/>
    </source>
</evidence>
<feature type="transmembrane region" description="Helical" evidence="10">
    <location>
        <begin position="97"/>
        <end position="123"/>
    </location>
</feature>
<name>A0A921LPV3_9ACTN</name>
<evidence type="ECO:0000256" key="2">
    <source>
        <dbReference type="ARBA" id="ARBA00009306"/>
    </source>
</evidence>
<organism evidence="12 13">
    <name type="scientific">Collinsella ihumii</name>
    <dbReference type="NCBI Taxonomy" id="1720204"/>
    <lineage>
        <taxon>Bacteria</taxon>
        <taxon>Bacillati</taxon>
        <taxon>Actinomycetota</taxon>
        <taxon>Coriobacteriia</taxon>
        <taxon>Coriobacteriales</taxon>
        <taxon>Coriobacteriaceae</taxon>
        <taxon>Collinsella</taxon>
    </lineage>
</organism>
<keyword evidence="6 10" id="KW-1133">Transmembrane helix</keyword>
<comment type="subcellular location">
    <subcellularLocation>
        <location evidence="1 10">Cell membrane</location>
        <topology evidence="1 10">Multi-pass membrane protein</topology>
    </subcellularLocation>
</comment>
<dbReference type="CDD" id="cd06261">
    <property type="entry name" value="TM_PBP2"/>
    <property type="match status" value="1"/>
</dbReference>
<dbReference type="GO" id="GO:0055085">
    <property type="term" value="P:transmembrane transport"/>
    <property type="evidence" value="ECO:0007669"/>
    <property type="project" value="InterPro"/>
</dbReference>
<dbReference type="InterPro" id="IPR000515">
    <property type="entry name" value="MetI-like"/>
</dbReference>
<reference evidence="12" key="2">
    <citation type="submission" date="2021-09" db="EMBL/GenBank/DDBJ databases">
        <authorList>
            <person name="Gilroy R."/>
        </authorList>
    </citation>
    <scope>NUCLEOTIDE SEQUENCE</scope>
    <source>
        <strain evidence="12">ChiGjej2B2-7701</strain>
    </source>
</reference>
<evidence type="ECO:0000313" key="13">
    <source>
        <dbReference type="Proteomes" id="UP000746751"/>
    </source>
</evidence>
<dbReference type="EMBL" id="DYVF01000021">
    <property type="protein sequence ID" value="HJG30311.1"/>
    <property type="molecule type" value="Genomic_DNA"/>
</dbReference>
<dbReference type="SUPFAM" id="SSF161098">
    <property type="entry name" value="MetI-like"/>
    <property type="match status" value="1"/>
</dbReference>
<keyword evidence="3 10" id="KW-0813">Transport</keyword>
<evidence type="ECO:0000256" key="6">
    <source>
        <dbReference type="ARBA" id="ARBA00022989"/>
    </source>
</evidence>
<evidence type="ECO:0000256" key="8">
    <source>
        <dbReference type="ARBA" id="ARBA00037215"/>
    </source>
</evidence>
<reference evidence="12" key="1">
    <citation type="journal article" date="2021" name="PeerJ">
        <title>Extensive microbial diversity within the chicken gut microbiome revealed by metagenomics and culture.</title>
        <authorList>
            <person name="Gilroy R."/>
            <person name="Ravi A."/>
            <person name="Getino M."/>
            <person name="Pursley I."/>
            <person name="Horton D.L."/>
            <person name="Alikhan N.F."/>
            <person name="Baker D."/>
            <person name="Gharbi K."/>
            <person name="Hall N."/>
            <person name="Watson M."/>
            <person name="Adriaenssens E.M."/>
            <person name="Foster-Nyarko E."/>
            <person name="Jarju S."/>
            <person name="Secka A."/>
            <person name="Antonio M."/>
            <person name="Oren A."/>
            <person name="Chaudhuri R.R."/>
            <person name="La Ragione R."/>
            <person name="Hildebrand F."/>
            <person name="Pallen M.J."/>
        </authorList>
    </citation>
    <scope>NUCLEOTIDE SEQUENCE</scope>
    <source>
        <strain evidence="12">ChiGjej2B2-7701</strain>
    </source>
</reference>
<feature type="transmembrane region" description="Helical" evidence="10">
    <location>
        <begin position="12"/>
        <end position="30"/>
    </location>
</feature>
<dbReference type="GO" id="GO:0005886">
    <property type="term" value="C:plasma membrane"/>
    <property type="evidence" value="ECO:0007669"/>
    <property type="project" value="UniProtKB-SubCell"/>
</dbReference>
<dbReference type="PROSITE" id="PS50928">
    <property type="entry name" value="ABC_TM1"/>
    <property type="match status" value="1"/>
</dbReference>
<evidence type="ECO:0000256" key="9">
    <source>
        <dbReference type="ARBA" id="ARBA00041107"/>
    </source>
</evidence>
<keyword evidence="5 10" id="KW-0812">Transmembrane</keyword>
<feature type="transmembrane region" description="Helical" evidence="10">
    <location>
        <begin position="130"/>
        <end position="152"/>
    </location>
</feature>
<dbReference type="InterPro" id="IPR045621">
    <property type="entry name" value="BPD_transp_1_N"/>
</dbReference>
<evidence type="ECO:0000256" key="10">
    <source>
        <dbReference type="RuleBase" id="RU363032"/>
    </source>
</evidence>
<evidence type="ECO:0000256" key="5">
    <source>
        <dbReference type="ARBA" id="ARBA00022692"/>
    </source>
</evidence>
<evidence type="ECO:0000256" key="3">
    <source>
        <dbReference type="ARBA" id="ARBA00022448"/>
    </source>
</evidence>
<feature type="transmembrane region" description="Helical" evidence="10">
    <location>
        <begin position="273"/>
        <end position="299"/>
    </location>
</feature>
<evidence type="ECO:0000259" key="11">
    <source>
        <dbReference type="PROSITE" id="PS50928"/>
    </source>
</evidence>
<sequence>MGKYAVKRVLSMIPLLIVISIIIFMFVRLIPGDPARQIGGPTATIGEIENIRRELGLDQPLVPQYIQWITGIFQGDLGHSFTNNTSVAELLAPRLPITIYLTICSITWSVIIGIIIGVIAAINRGRALDLLGMLIAIAGISLPNFWLGLQLMQIFSVNLGIFPTGGLEDWRGYVLPSIAMGAGIMAILARVTRSSMIENLGKDYIRTARAKGLPEPRVIMVHAFKNSSIDIITVTALQIGALIAGSVVVESVFSIPGMGRLLVDSIGFRDYEVVQALILFFSFEYMVINLLADILYAVINPRVRYE</sequence>
<evidence type="ECO:0000256" key="7">
    <source>
        <dbReference type="ARBA" id="ARBA00023136"/>
    </source>
</evidence>
<accession>A0A921LPV3</accession>
<dbReference type="Pfam" id="PF00528">
    <property type="entry name" value="BPD_transp_1"/>
    <property type="match status" value="1"/>
</dbReference>
<dbReference type="PANTHER" id="PTHR43163:SF5">
    <property type="entry name" value="GLUTATHIONE TRANSPORT SYSTEM PERMEASE PROTEIN GSIC"/>
    <property type="match status" value="1"/>
</dbReference>
<comment type="function">
    <text evidence="8">Part of the ABC transporter complex GsiABCD involved in glutathione import. Probably responsible for the translocation of the substrate across the membrane.</text>
</comment>